<name>A0A1W1Y2E4_9LACT</name>
<reference evidence="2" key="1">
    <citation type="submission" date="2017-04" db="EMBL/GenBank/DDBJ databases">
        <authorList>
            <person name="Varghese N."/>
            <person name="Submissions S."/>
        </authorList>
    </citation>
    <scope>NUCLEOTIDE SEQUENCE [LARGE SCALE GENOMIC DNA]</scope>
    <source>
        <strain evidence="2">DSM 21500</strain>
    </source>
</reference>
<evidence type="ECO:0000313" key="2">
    <source>
        <dbReference type="Proteomes" id="UP000243884"/>
    </source>
</evidence>
<protein>
    <submittedName>
        <fullName evidence="1">Uncharacterized protein</fullName>
    </submittedName>
</protein>
<organism evidence="1 2">
    <name type="scientific">Aerococcus suis</name>
    <dbReference type="NCBI Taxonomy" id="371602"/>
    <lineage>
        <taxon>Bacteria</taxon>
        <taxon>Bacillati</taxon>
        <taxon>Bacillota</taxon>
        <taxon>Bacilli</taxon>
        <taxon>Lactobacillales</taxon>
        <taxon>Aerococcaceae</taxon>
        <taxon>Aerococcus</taxon>
    </lineage>
</organism>
<accession>A0A1W1Y2E4</accession>
<dbReference type="Proteomes" id="UP000243884">
    <property type="component" value="Unassembled WGS sequence"/>
</dbReference>
<dbReference type="AlphaFoldDB" id="A0A1W1Y2E4"/>
<proteinExistence type="predicted"/>
<dbReference type="OrthoDB" id="1644322at2"/>
<sequence>MVRRTRKEFTPYNGYKDRSFNIKWATAFAMEELTQGIEQNHQVAIQVNKKYPQMTTREIDQILYQSFNRQIPVAIQVNESDKNGHIVNEICGYFTGETLPYGIRLNQQWIAWQSIRHIRLLPKQKWSQIEDS</sequence>
<dbReference type="RefSeq" id="WP_159444402.1">
    <property type="nucleotide sequence ID" value="NZ_FWXK01000001.1"/>
</dbReference>
<evidence type="ECO:0000313" key="1">
    <source>
        <dbReference type="EMBL" id="SMC30317.1"/>
    </source>
</evidence>
<gene>
    <name evidence="1" type="ORF">SAMN04487984_0139</name>
</gene>
<dbReference type="STRING" id="371602.SAMN04487984_0139"/>
<keyword evidence="2" id="KW-1185">Reference proteome</keyword>
<dbReference type="EMBL" id="FWXK01000001">
    <property type="protein sequence ID" value="SMC30317.1"/>
    <property type="molecule type" value="Genomic_DNA"/>
</dbReference>